<dbReference type="PANTHER" id="PTHR43246">
    <property type="entry name" value="PEPTIDYL-PROLYL CIS-TRANS ISOMERASE CYP38, CHLOROPLASTIC"/>
    <property type="match status" value="1"/>
</dbReference>
<keyword evidence="2" id="KW-0697">Rotamase</keyword>
<accession>A0A2N0I418</accession>
<keyword evidence="4" id="KW-0732">Signal</keyword>
<keyword evidence="7" id="KW-1185">Reference proteome</keyword>
<dbReference type="Gene3D" id="2.40.100.10">
    <property type="entry name" value="Cyclophilin-like"/>
    <property type="match status" value="1"/>
</dbReference>
<dbReference type="AlphaFoldDB" id="A0A2N0I418"/>
<comment type="caution">
    <text evidence="6">The sequence shown here is derived from an EMBL/GenBank/DDBJ whole genome shotgun (WGS) entry which is preliminary data.</text>
</comment>
<evidence type="ECO:0000313" key="6">
    <source>
        <dbReference type="EMBL" id="PKB25927.1"/>
    </source>
</evidence>
<evidence type="ECO:0000256" key="2">
    <source>
        <dbReference type="ARBA" id="ARBA00023110"/>
    </source>
</evidence>
<sequence>MNRRFALAAALAALSLTAAPALAAPKKAAAKPAPKQVPLPDTVRVAMVTEKGTIKLDLDHKRAPITVENFVRYVDARKFDGMAFYRAMRLNWGTQPNGLIQTGLQSNPLKVFKPIAHEPTSQTGILHKAGAVSMARYAPGTAMADFSILLADLPSLDADPKSTNAESQAGFAAFGHVVSGMDVVKAIWDSPVSPTKGEGPLKGQMLEPPVKVLTVRRIASPVVP</sequence>
<dbReference type="EMBL" id="PHUF01000002">
    <property type="protein sequence ID" value="PKB25927.1"/>
    <property type="molecule type" value="Genomic_DNA"/>
</dbReference>
<dbReference type="PROSITE" id="PS50072">
    <property type="entry name" value="CSA_PPIASE_2"/>
    <property type="match status" value="1"/>
</dbReference>
<dbReference type="OrthoDB" id="9807797at2"/>
<dbReference type="InterPro" id="IPR044665">
    <property type="entry name" value="E_coli_cyclophilin_A-like"/>
</dbReference>
<feature type="domain" description="PPIase cyclophilin-type" evidence="5">
    <location>
        <begin position="52"/>
        <end position="220"/>
    </location>
</feature>
<evidence type="ECO:0000256" key="4">
    <source>
        <dbReference type="SAM" id="SignalP"/>
    </source>
</evidence>
<dbReference type="InterPro" id="IPR029000">
    <property type="entry name" value="Cyclophilin-like_dom_sf"/>
</dbReference>
<feature type="chain" id="PRO_5014974617" description="peptidylprolyl isomerase" evidence="4">
    <location>
        <begin position="24"/>
        <end position="224"/>
    </location>
</feature>
<evidence type="ECO:0000256" key="3">
    <source>
        <dbReference type="ARBA" id="ARBA00023235"/>
    </source>
</evidence>
<dbReference type="GO" id="GO:0003755">
    <property type="term" value="F:peptidyl-prolyl cis-trans isomerase activity"/>
    <property type="evidence" value="ECO:0007669"/>
    <property type="project" value="UniProtKB-KW"/>
</dbReference>
<name>A0A2N0I418_9SPHN</name>
<proteinExistence type="predicted"/>
<dbReference type="InterPro" id="IPR006311">
    <property type="entry name" value="TAT_signal"/>
</dbReference>
<keyword evidence="3 6" id="KW-0413">Isomerase</keyword>
<dbReference type="Pfam" id="PF00160">
    <property type="entry name" value="Pro_isomerase"/>
    <property type="match status" value="1"/>
</dbReference>
<dbReference type="Proteomes" id="UP000232587">
    <property type="component" value="Unassembled WGS sequence"/>
</dbReference>
<dbReference type="PROSITE" id="PS51318">
    <property type="entry name" value="TAT"/>
    <property type="match status" value="1"/>
</dbReference>
<protein>
    <recommendedName>
        <fullName evidence="1">peptidylprolyl isomerase</fullName>
        <ecNumber evidence="1">5.2.1.8</ecNumber>
    </recommendedName>
</protein>
<dbReference type="RefSeq" id="WP_100866315.1">
    <property type="nucleotide sequence ID" value="NZ_PHUF01000002.1"/>
</dbReference>
<organism evidence="6 7">
    <name type="scientific">Novosphingobium kunmingense</name>
    <dbReference type="NCBI Taxonomy" id="1211806"/>
    <lineage>
        <taxon>Bacteria</taxon>
        <taxon>Pseudomonadati</taxon>
        <taxon>Pseudomonadota</taxon>
        <taxon>Alphaproteobacteria</taxon>
        <taxon>Sphingomonadales</taxon>
        <taxon>Sphingomonadaceae</taxon>
        <taxon>Novosphingobium</taxon>
    </lineage>
</organism>
<evidence type="ECO:0000313" key="7">
    <source>
        <dbReference type="Proteomes" id="UP000232587"/>
    </source>
</evidence>
<evidence type="ECO:0000256" key="1">
    <source>
        <dbReference type="ARBA" id="ARBA00013194"/>
    </source>
</evidence>
<feature type="signal peptide" evidence="4">
    <location>
        <begin position="1"/>
        <end position="23"/>
    </location>
</feature>
<evidence type="ECO:0000259" key="5">
    <source>
        <dbReference type="PROSITE" id="PS50072"/>
    </source>
</evidence>
<gene>
    <name evidence="6" type="ORF">B0I00_1135</name>
</gene>
<dbReference type="InterPro" id="IPR002130">
    <property type="entry name" value="Cyclophilin-type_PPIase_dom"/>
</dbReference>
<dbReference type="EC" id="5.2.1.8" evidence="1"/>
<reference evidence="6 7" key="1">
    <citation type="submission" date="2017-11" db="EMBL/GenBank/DDBJ databases">
        <title>Genomic Encyclopedia of Type Strains, Phase III (KMG-III): the genomes of soil and plant-associated and newly described type strains.</title>
        <authorList>
            <person name="Whitman W."/>
        </authorList>
    </citation>
    <scope>NUCLEOTIDE SEQUENCE [LARGE SCALE GENOMIC DNA]</scope>
    <source>
        <strain evidence="6 7">CGMCC 1.12274</strain>
    </source>
</reference>
<dbReference type="SUPFAM" id="SSF50891">
    <property type="entry name" value="Cyclophilin-like"/>
    <property type="match status" value="1"/>
</dbReference>